<name>A0A1F6MQP5_9BACT</name>
<evidence type="ECO:0008006" key="3">
    <source>
        <dbReference type="Google" id="ProtNLM"/>
    </source>
</evidence>
<dbReference type="Proteomes" id="UP000177457">
    <property type="component" value="Unassembled WGS sequence"/>
</dbReference>
<dbReference type="SUPFAM" id="SSF51182">
    <property type="entry name" value="RmlC-like cupins"/>
    <property type="match status" value="1"/>
</dbReference>
<comment type="caution">
    <text evidence="1">The sequence shown here is derived from an EMBL/GenBank/DDBJ whole genome shotgun (WGS) entry which is preliminary data.</text>
</comment>
<evidence type="ECO:0000313" key="1">
    <source>
        <dbReference type="EMBL" id="OGH73858.1"/>
    </source>
</evidence>
<evidence type="ECO:0000313" key="2">
    <source>
        <dbReference type="Proteomes" id="UP000177457"/>
    </source>
</evidence>
<proteinExistence type="predicted"/>
<accession>A0A1F6MQP5</accession>
<gene>
    <name evidence="1" type="ORF">A3C90_01280</name>
</gene>
<dbReference type="STRING" id="1798683.A3C90_01280"/>
<sequence length="130" mass="14842">MAENEANSFIQVFRFVDDTSKPGRVLSTAKIGDVYMTRLTLEPGVTSGNYYHKQTRVMFYSSGSPVLAAFEHVRTKERKEILLQPRELAIHWPEYVAIATKNVGSEPAVLVFFSNNPLRLPEDTFEYRVL</sequence>
<dbReference type="EMBL" id="MFQE01000011">
    <property type="protein sequence ID" value="OGH73858.1"/>
    <property type="molecule type" value="Genomic_DNA"/>
</dbReference>
<reference evidence="1 2" key="1">
    <citation type="journal article" date="2016" name="Nat. Commun.">
        <title>Thousands of microbial genomes shed light on interconnected biogeochemical processes in an aquifer system.</title>
        <authorList>
            <person name="Anantharaman K."/>
            <person name="Brown C.T."/>
            <person name="Hug L.A."/>
            <person name="Sharon I."/>
            <person name="Castelle C.J."/>
            <person name="Probst A.J."/>
            <person name="Thomas B.C."/>
            <person name="Singh A."/>
            <person name="Wilkins M.J."/>
            <person name="Karaoz U."/>
            <person name="Brodie E.L."/>
            <person name="Williams K.H."/>
            <person name="Hubbard S.S."/>
            <person name="Banfield J.F."/>
        </authorList>
    </citation>
    <scope>NUCLEOTIDE SEQUENCE [LARGE SCALE GENOMIC DNA]</scope>
</reference>
<dbReference type="InterPro" id="IPR014710">
    <property type="entry name" value="RmlC-like_jellyroll"/>
</dbReference>
<protein>
    <recommendedName>
        <fullName evidence="3">Sugar 3,4-ketoisomerase QdtA cupin domain-containing protein</fullName>
    </recommendedName>
</protein>
<dbReference type="Gene3D" id="2.60.120.10">
    <property type="entry name" value="Jelly Rolls"/>
    <property type="match status" value="1"/>
</dbReference>
<organism evidence="1 2">
    <name type="scientific">Candidatus Magasanikbacteria bacterium RIFCSPHIGHO2_02_FULL_51_14</name>
    <dbReference type="NCBI Taxonomy" id="1798683"/>
    <lineage>
        <taxon>Bacteria</taxon>
        <taxon>Candidatus Magasanikiibacteriota</taxon>
    </lineage>
</organism>
<dbReference type="InterPro" id="IPR011051">
    <property type="entry name" value="RmlC_Cupin_sf"/>
</dbReference>
<dbReference type="AlphaFoldDB" id="A0A1F6MQP5"/>